<sequence length="194" mass="20721">MKAGAAVELGHGESNSKGIASTTASAGVNRGASILDFILRIVAFLGTLVSAIAMGTTQERLPFFTQFLQFRAEYDDLPTFTFFVVTNSIVCTYLVFSLALSVFHIIRSNAKKSRIILIFFDTAMLALLTAGASAAAAAIVYLAHKGNAKANWFAICQQFNAFCEHISGSLIGSFVGVVVFILLILLSAAALSRR</sequence>
<evidence type="ECO:0000313" key="10">
    <source>
        <dbReference type="Proteomes" id="UP000290289"/>
    </source>
</evidence>
<dbReference type="Pfam" id="PF04535">
    <property type="entry name" value="CASP_dom"/>
    <property type="match status" value="1"/>
</dbReference>
<name>A0A498HG53_MALDO</name>
<dbReference type="EMBL" id="RDQH01000343">
    <property type="protein sequence ID" value="RXH69304.1"/>
    <property type="molecule type" value="Genomic_DNA"/>
</dbReference>
<dbReference type="PANTHER" id="PTHR36488:SF12">
    <property type="entry name" value="CASP-LIKE PROTEIN"/>
    <property type="match status" value="1"/>
</dbReference>
<feature type="transmembrane region" description="Helical" evidence="7">
    <location>
        <begin position="170"/>
        <end position="191"/>
    </location>
</feature>
<dbReference type="InterPro" id="IPR006459">
    <property type="entry name" value="CASP/CASPL"/>
</dbReference>
<feature type="transmembrane region" description="Helical" evidence="7">
    <location>
        <begin position="77"/>
        <end position="103"/>
    </location>
</feature>
<evidence type="ECO:0000256" key="4">
    <source>
        <dbReference type="ARBA" id="ARBA00022692"/>
    </source>
</evidence>
<dbReference type="NCBIfam" id="TIGR01569">
    <property type="entry name" value="A_tha_TIGR01569"/>
    <property type="match status" value="1"/>
</dbReference>
<evidence type="ECO:0000256" key="5">
    <source>
        <dbReference type="ARBA" id="ARBA00022989"/>
    </source>
</evidence>
<dbReference type="Proteomes" id="UP000290289">
    <property type="component" value="Chromosome 17"/>
</dbReference>
<reference evidence="9 10" key="1">
    <citation type="submission" date="2018-10" db="EMBL/GenBank/DDBJ databases">
        <title>A high-quality apple genome assembly.</title>
        <authorList>
            <person name="Hu J."/>
        </authorList>
    </citation>
    <scope>NUCLEOTIDE SEQUENCE [LARGE SCALE GENOMIC DNA]</scope>
    <source>
        <strain evidence="10">cv. HFTH1</strain>
        <tissue evidence="9">Young leaf</tissue>
    </source>
</reference>
<gene>
    <name evidence="9" type="ORF">DVH24_037088</name>
</gene>
<keyword evidence="4 7" id="KW-0812">Transmembrane</keyword>
<comment type="caution">
    <text evidence="9">The sequence shown here is derived from an EMBL/GenBank/DDBJ whole genome shotgun (WGS) entry which is preliminary data.</text>
</comment>
<evidence type="ECO:0000256" key="7">
    <source>
        <dbReference type="RuleBase" id="RU361233"/>
    </source>
</evidence>
<dbReference type="AlphaFoldDB" id="A0A498HG53"/>
<feature type="transmembrane region" description="Helical" evidence="7">
    <location>
        <begin position="37"/>
        <end position="57"/>
    </location>
</feature>
<comment type="subunit">
    <text evidence="7">Homodimer and heterodimers.</text>
</comment>
<keyword evidence="3 7" id="KW-1003">Cell membrane</keyword>
<accession>A0A498HG53</accession>
<proteinExistence type="inferred from homology"/>
<comment type="subcellular location">
    <subcellularLocation>
        <location evidence="1 7">Cell membrane</location>
        <topology evidence="1 7">Multi-pass membrane protein</topology>
    </subcellularLocation>
</comment>
<dbReference type="InterPro" id="IPR006702">
    <property type="entry name" value="CASP_dom"/>
</dbReference>
<dbReference type="GO" id="GO:0005886">
    <property type="term" value="C:plasma membrane"/>
    <property type="evidence" value="ECO:0007669"/>
    <property type="project" value="UniProtKB-SubCell"/>
</dbReference>
<evidence type="ECO:0000259" key="8">
    <source>
        <dbReference type="Pfam" id="PF04535"/>
    </source>
</evidence>
<evidence type="ECO:0000256" key="2">
    <source>
        <dbReference type="ARBA" id="ARBA00007651"/>
    </source>
</evidence>
<evidence type="ECO:0000256" key="3">
    <source>
        <dbReference type="ARBA" id="ARBA00022475"/>
    </source>
</evidence>
<keyword evidence="6 7" id="KW-0472">Membrane</keyword>
<comment type="similarity">
    <text evidence="2 7">Belongs to the Casparian strip membrane proteins (CASP) family.</text>
</comment>
<evidence type="ECO:0000256" key="6">
    <source>
        <dbReference type="ARBA" id="ARBA00023136"/>
    </source>
</evidence>
<evidence type="ECO:0000313" key="9">
    <source>
        <dbReference type="EMBL" id="RXH69304.1"/>
    </source>
</evidence>
<feature type="domain" description="Casparian strip membrane protein" evidence="8">
    <location>
        <begin position="30"/>
        <end position="178"/>
    </location>
</feature>
<protein>
    <recommendedName>
        <fullName evidence="7">CASP-like protein</fullName>
    </recommendedName>
</protein>
<evidence type="ECO:0000256" key="1">
    <source>
        <dbReference type="ARBA" id="ARBA00004651"/>
    </source>
</evidence>
<keyword evidence="5 7" id="KW-1133">Transmembrane helix</keyword>
<keyword evidence="10" id="KW-1185">Reference proteome</keyword>
<feature type="transmembrane region" description="Helical" evidence="7">
    <location>
        <begin position="115"/>
        <end position="143"/>
    </location>
</feature>
<dbReference type="InterPro" id="IPR044173">
    <property type="entry name" value="CASPL"/>
</dbReference>
<dbReference type="PANTHER" id="PTHR36488">
    <property type="entry name" value="CASP-LIKE PROTEIN 1U1"/>
    <property type="match status" value="1"/>
</dbReference>
<organism evidence="9 10">
    <name type="scientific">Malus domestica</name>
    <name type="common">Apple</name>
    <name type="synonym">Pyrus malus</name>
    <dbReference type="NCBI Taxonomy" id="3750"/>
    <lineage>
        <taxon>Eukaryota</taxon>
        <taxon>Viridiplantae</taxon>
        <taxon>Streptophyta</taxon>
        <taxon>Embryophyta</taxon>
        <taxon>Tracheophyta</taxon>
        <taxon>Spermatophyta</taxon>
        <taxon>Magnoliopsida</taxon>
        <taxon>eudicotyledons</taxon>
        <taxon>Gunneridae</taxon>
        <taxon>Pentapetalae</taxon>
        <taxon>rosids</taxon>
        <taxon>fabids</taxon>
        <taxon>Rosales</taxon>
        <taxon>Rosaceae</taxon>
        <taxon>Amygdaloideae</taxon>
        <taxon>Maleae</taxon>
        <taxon>Malus</taxon>
    </lineage>
</organism>